<dbReference type="PANTHER" id="PTHR14455:SF0">
    <property type="entry name" value="S100P-BINDING PROTEIN"/>
    <property type="match status" value="1"/>
</dbReference>
<dbReference type="Proteomes" id="UP000515156">
    <property type="component" value="Chromosome 11"/>
</dbReference>
<name>A0A6P7ZNG5_9AMPH</name>
<dbReference type="InterPro" id="IPR026097">
    <property type="entry name" value="S100PBP"/>
</dbReference>
<sequence length="568" mass="63690">MENEIQNKLRGQRRMGCAIDSGQCHDGKNCCDREVVCSFPEHNPCGSPNNIKIRIFKERAPETKRQLDESLEEDQSLRGAFKKPRLMYPNCSTPIPVLKEAFPSPDSAYFPGSSSCFDETQPRRLVARISVSLPDDPLAFSSPASKQDQNELDDSLLEASDDDADSPLYLTEEQMQKLLEDDWSATGVEREPLHDAYSSPEESEEFKCYNSQLCTRVVVEGAPLSQSTSSSAPSSLLTLDVTRSMSLEQNHLECKEINNIPFDCDIDEILALSPIDRSFIEQEREDCVVVEENTELQDGHFRGATDLPEKLSATKQEPMPLSNPQIVEDEPGEYAAEPECAVELVEHPLCGEECTAAPGEQALCSHSLLNPPTDKELGRSQDGTTLEEVANEVHSFKSINMPAKESPETAAESVSFAQNASLQKPQPLKKDNIKKEVTLTKDDRGENLQGKKPGKAALSKPEERQVRIPPAELERRKHSYVQCVLKHRKLRKETDQDAYRECLALMDKVARTGWQHPLNLTLRSYPRFSKKLPNKWSLKQWVSRNGAYGRFEKLGNIFQRSSVVALPS</sequence>
<dbReference type="Pfam" id="PF15427">
    <property type="entry name" value="S100PBPR"/>
    <property type="match status" value="1"/>
</dbReference>
<accession>A0A6P7ZNG5</accession>
<evidence type="ECO:0000313" key="7">
    <source>
        <dbReference type="RefSeq" id="XP_030075950.1"/>
    </source>
</evidence>
<proteinExistence type="predicted"/>
<dbReference type="AlphaFoldDB" id="A0A6P7ZNG5"/>
<dbReference type="KEGG" id="muo:115481076"/>
<dbReference type="RefSeq" id="XP_030075950.1">
    <property type="nucleotide sequence ID" value="XM_030220090.1"/>
</dbReference>
<dbReference type="OrthoDB" id="8945510at2759"/>
<evidence type="ECO:0000256" key="1">
    <source>
        <dbReference type="ARBA" id="ARBA00004123"/>
    </source>
</evidence>
<feature type="region of interest" description="Disordered" evidence="4">
    <location>
        <begin position="404"/>
        <end position="467"/>
    </location>
</feature>
<comment type="subcellular location">
    <subcellularLocation>
        <location evidence="1">Nucleus</location>
    </subcellularLocation>
</comment>
<evidence type="ECO:0000256" key="2">
    <source>
        <dbReference type="ARBA" id="ARBA00020595"/>
    </source>
</evidence>
<keyword evidence="3" id="KW-0539">Nucleus</keyword>
<organism evidence="5 6">
    <name type="scientific">Microcaecilia unicolor</name>
    <dbReference type="NCBI Taxonomy" id="1415580"/>
    <lineage>
        <taxon>Eukaryota</taxon>
        <taxon>Metazoa</taxon>
        <taxon>Chordata</taxon>
        <taxon>Craniata</taxon>
        <taxon>Vertebrata</taxon>
        <taxon>Euteleostomi</taxon>
        <taxon>Amphibia</taxon>
        <taxon>Gymnophiona</taxon>
        <taxon>Siphonopidae</taxon>
        <taxon>Microcaecilia</taxon>
    </lineage>
</organism>
<feature type="compositionally biased region" description="Basic and acidic residues" evidence="4">
    <location>
        <begin position="428"/>
        <end position="446"/>
    </location>
</feature>
<evidence type="ECO:0000256" key="4">
    <source>
        <dbReference type="SAM" id="MobiDB-lite"/>
    </source>
</evidence>
<protein>
    <recommendedName>
        <fullName evidence="2">S100P-binding protein</fullName>
    </recommendedName>
</protein>
<reference evidence="5" key="1">
    <citation type="submission" date="2024-06" db="UniProtKB">
        <authorList>
            <consortium name="RefSeq"/>
        </authorList>
    </citation>
    <scope>NUCLEOTIDE SEQUENCE [LARGE SCALE GENOMIC DNA]</scope>
</reference>
<dbReference type="RefSeq" id="XP_030075949.1">
    <property type="nucleotide sequence ID" value="XM_030220089.1"/>
</dbReference>
<dbReference type="GO" id="GO:0005634">
    <property type="term" value="C:nucleus"/>
    <property type="evidence" value="ECO:0007669"/>
    <property type="project" value="UniProtKB-SubCell"/>
</dbReference>
<feature type="compositionally biased region" description="Polar residues" evidence="4">
    <location>
        <begin position="415"/>
        <end position="424"/>
    </location>
</feature>
<reference evidence="6" key="2">
    <citation type="submission" date="2025-04" db="UniProtKB">
        <authorList>
            <consortium name="RefSeq"/>
        </authorList>
    </citation>
    <scope>IDENTIFICATION</scope>
</reference>
<evidence type="ECO:0000313" key="5">
    <source>
        <dbReference type="Proteomes" id="UP000515156"/>
    </source>
</evidence>
<dbReference type="GeneID" id="115481076"/>
<evidence type="ECO:0000313" key="6">
    <source>
        <dbReference type="RefSeq" id="XP_030075949.1"/>
    </source>
</evidence>
<keyword evidence="5" id="KW-1185">Reference proteome</keyword>
<dbReference type="GO" id="GO:0048306">
    <property type="term" value="F:calcium-dependent protein binding"/>
    <property type="evidence" value="ECO:0007669"/>
    <property type="project" value="InterPro"/>
</dbReference>
<evidence type="ECO:0000256" key="3">
    <source>
        <dbReference type="ARBA" id="ARBA00023242"/>
    </source>
</evidence>
<gene>
    <name evidence="6 7" type="primary">LOC115481076</name>
</gene>
<dbReference type="PANTHER" id="PTHR14455">
    <property type="entry name" value="ASKOPOS"/>
    <property type="match status" value="1"/>
</dbReference>